<dbReference type="OrthoDB" id="425592at2"/>
<feature type="compositionally biased region" description="Polar residues" evidence="1">
    <location>
        <begin position="525"/>
        <end position="544"/>
    </location>
</feature>
<evidence type="ECO:0000256" key="2">
    <source>
        <dbReference type="SAM" id="Phobius"/>
    </source>
</evidence>
<accession>A0A0C1RD14</accession>
<evidence type="ECO:0000256" key="1">
    <source>
        <dbReference type="SAM" id="MobiDB-lite"/>
    </source>
</evidence>
<dbReference type="AlphaFoldDB" id="A0A0C1RD14"/>
<feature type="compositionally biased region" description="Basic and acidic residues" evidence="1">
    <location>
        <begin position="507"/>
        <end position="521"/>
    </location>
</feature>
<sequence>MKRTRRVKTQPAIKGQLPADPVGQRYVKRFYHAFHAIIAPVPLFGASPAWHTIDYRLQPSQLWELHQENTKLVGIRFDSTTLYATIDLDTGGDYHNLESVKKIKAALENIGIVDIVPCQSSESGGYHLVLPLEEPVHSFGLACALQQTLTDAGFQVRQGHLEIFPNVKAYCRDRPTDFNAIRVPLQAGCKSFLLDDELLAISNDVSTFLDYCDRAAYKQDLKHLKKKIEIAYKRHLKEKYRKKKSQDAEEWRKDWEKIIATGWTGFGQTNQILPVIVGYGIVFLGLLGDDLVDYAVSTATNAPGYRQYCRHQHEIKTRALDWVRCSELNDYYSAHPSYPQRLEGTFSATFAEAIAFCGHTNTKNNIVTFERCDRRLEMNLERSLKAQRRIQRVVQTLEWNGELPAGATNRAKLIREAYKQRFNKSLSQETLHKYLHLWHPTRYVADPWIENSWKDCQMGDYGHCAGTFVITDELKNAQNPCQIDDYGHFPYMKVLCLPPAAPAPQRREAAEVTELRGESERGMQLPQSENSVEEPNTVNGTNNAKPVGANSPAPPLFDNTPPPPSAPPATALLSEKEIEEIKRATRLRLQAGAYANKVLRDYRFMTGRFICGSERSRLLQIAKMQFYLDSGCNSLIAEASEWAAANPGCLPFTLSTAFL</sequence>
<protein>
    <submittedName>
        <fullName evidence="3">Uncharacterized protein</fullName>
    </submittedName>
</protein>
<keyword evidence="2" id="KW-1133">Transmembrane helix</keyword>
<dbReference type="EMBL" id="JHEG02000016">
    <property type="protein sequence ID" value="KIE13488.1"/>
    <property type="molecule type" value="Genomic_DNA"/>
</dbReference>
<feature type="region of interest" description="Disordered" evidence="1">
    <location>
        <begin position="507"/>
        <end position="570"/>
    </location>
</feature>
<gene>
    <name evidence="3" type="ORF">DA73_0203710</name>
</gene>
<evidence type="ECO:0000313" key="3">
    <source>
        <dbReference type="EMBL" id="KIE13488.1"/>
    </source>
</evidence>
<keyword evidence="2" id="KW-0472">Membrane</keyword>
<reference evidence="3" key="1">
    <citation type="journal article" date="2015" name="Genome Announc.">
        <title>Draft Genome Sequence of Tolypothrix boutellei Strain VB521301.</title>
        <authorList>
            <person name="Chandrababunaidu M.M."/>
            <person name="Singh D."/>
            <person name="Sen D."/>
            <person name="Bhan S."/>
            <person name="Das S."/>
            <person name="Gupta A."/>
            <person name="Adhikary S.P."/>
            <person name="Tripathy S."/>
        </authorList>
    </citation>
    <scope>NUCLEOTIDE SEQUENCE</scope>
    <source>
        <strain evidence="3">VB521301</strain>
    </source>
</reference>
<feature type="transmembrane region" description="Helical" evidence="2">
    <location>
        <begin position="30"/>
        <end position="50"/>
    </location>
</feature>
<proteinExistence type="predicted"/>
<keyword evidence="2" id="KW-0812">Transmembrane</keyword>
<organism evidence="3">
    <name type="scientific">Tolypothrix bouteillei VB521301</name>
    <dbReference type="NCBI Taxonomy" id="1479485"/>
    <lineage>
        <taxon>Bacteria</taxon>
        <taxon>Bacillati</taxon>
        <taxon>Cyanobacteriota</taxon>
        <taxon>Cyanophyceae</taxon>
        <taxon>Nostocales</taxon>
        <taxon>Tolypothrichaceae</taxon>
        <taxon>Tolypothrix</taxon>
    </lineage>
</organism>
<feature type="compositionally biased region" description="Pro residues" evidence="1">
    <location>
        <begin position="552"/>
        <end position="567"/>
    </location>
</feature>
<comment type="caution">
    <text evidence="3">The sequence shown here is derived from an EMBL/GenBank/DDBJ whole genome shotgun (WGS) entry which is preliminary data.</text>
</comment>
<name>A0A0C1RD14_9CYAN</name>